<evidence type="ECO:0000256" key="1">
    <source>
        <dbReference type="SAM" id="Phobius"/>
    </source>
</evidence>
<evidence type="ECO:0000313" key="3">
    <source>
        <dbReference type="Proteomes" id="UP000193355"/>
    </source>
</evidence>
<dbReference type="NCBIfam" id="TIGR04332">
    <property type="entry name" value="gamma_Glu_sys"/>
    <property type="match status" value="1"/>
</dbReference>
<dbReference type="Proteomes" id="UP000193355">
    <property type="component" value="Unassembled WGS sequence"/>
</dbReference>
<feature type="transmembrane region" description="Helical" evidence="1">
    <location>
        <begin position="21"/>
        <end position="37"/>
    </location>
</feature>
<dbReference type="RefSeq" id="WP_159448308.1">
    <property type="nucleotide sequence ID" value="NZ_FXBB01000027.1"/>
</dbReference>
<gene>
    <name evidence="2" type="ORF">SAMN06275492_12721</name>
</gene>
<evidence type="ECO:0000313" key="2">
    <source>
        <dbReference type="EMBL" id="SMG40075.1"/>
    </source>
</evidence>
<feature type="transmembrane region" description="Helical" evidence="1">
    <location>
        <begin position="324"/>
        <end position="341"/>
    </location>
</feature>
<sequence>MSFDLQGYRSSLRKARIYRNRILSAMAIGLAFLWWVGGSSPLPPERERLWIKVREAQSQILSWRRSIGSSFSPSDDPWGYGLIGLEWSPLSTTLGSLPSKRTACDPAWALAALDWFDRLELEPGDPVVIFSSSSFPGMMLNVLMAAEDLGLDISLVVSLGSSTWGANDPLSPWPAMASQLRSKGFLHTKAMVYTKGGGGEVGGGLSPEGTAIMESFALAAKVPLLELDSLEEVVRWKMDLIGRIKPKAVISIGGSSSSMGDDPVALSLPPGPLYPGSFDGGDGVIGLALREGYPVVHLLNLKDLALKEGIPFDSPPVMGHKKSPLYSIIGLCFFSLMLFIFKRFDHQRRSF</sequence>
<dbReference type="EMBL" id="FXBB01000027">
    <property type="protein sequence ID" value="SMG40075.1"/>
    <property type="molecule type" value="Genomic_DNA"/>
</dbReference>
<dbReference type="AlphaFoldDB" id="A0A1X7KFI4"/>
<protein>
    <submittedName>
        <fullName evidence="2">Poly-gamma-glutamate system protein</fullName>
    </submittedName>
</protein>
<name>A0A1X7KFI4_9BACT</name>
<keyword evidence="1" id="KW-1133">Transmembrane helix</keyword>
<keyword evidence="1" id="KW-0472">Membrane</keyword>
<dbReference type="OrthoDB" id="6233025at2"/>
<keyword evidence="1" id="KW-0812">Transmembrane</keyword>
<accession>A0A1X7KFI4</accession>
<dbReference type="STRING" id="561720.SAMN06275492_12721"/>
<keyword evidence="3" id="KW-1185">Reference proteome</keyword>
<proteinExistence type="predicted"/>
<organism evidence="2 3">
    <name type="scientific">Dethiosulfovibrio salsuginis</name>
    <dbReference type="NCBI Taxonomy" id="561720"/>
    <lineage>
        <taxon>Bacteria</taxon>
        <taxon>Thermotogati</taxon>
        <taxon>Synergistota</taxon>
        <taxon>Synergistia</taxon>
        <taxon>Synergistales</taxon>
        <taxon>Dethiosulfovibrionaceae</taxon>
        <taxon>Dethiosulfovibrio</taxon>
    </lineage>
</organism>
<dbReference type="InterPro" id="IPR027602">
    <property type="entry name" value="PGA_system"/>
</dbReference>
<reference evidence="3" key="1">
    <citation type="submission" date="2017-04" db="EMBL/GenBank/DDBJ databases">
        <authorList>
            <person name="Varghese N."/>
            <person name="Submissions S."/>
        </authorList>
    </citation>
    <scope>NUCLEOTIDE SEQUENCE [LARGE SCALE GENOMIC DNA]</scope>
    <source>
        <strain evidence="3">USBA 82</strain>
    </source>
</reference>